<dbReference type="Proteomes" id="UP001146120">
    <property type="component" value="Unassembled WGS sequence"/>
</dbReference>
<keyword evidence="2" id="KW-1185">Reference proteome</keyword>
<evidence type="ECO:0000313" key="2">
    <source>
        <dbReference type="Proteomes" id="UP001146120"/>
    </source>
</evidence>
<name>A0AAV2Z3P0_9STRA</name>
<organism evidence="1 2">
    <name type="scientific">Lagenidium giganteum</name>
    <dbReference type="NCBI Taxonomy" id="4803"/>
    <lineage>
        <taxon>Eukaryota</taxon>
        <taxon>Sar</taxon>
        <taxon>Stramenopiles</taxon>
        <taxon>Oomycota</taxon>
        <taxon>Peronosporomycetes</taxon>
        <taxon>Pythiales</taxon>
        <taxon>Pythiaceae</taxon>
    </lineage>
</organism>
<dbReference type="EMBL" id="DAKRPA010000060">
    <property type="protein sequence ID" value="DBA00684.1"/>
    <property type="molecule type" value="Genomic_DNA"/>
</dbReference>
<feature type="non-terminal residue" evidence="1">
    <location>
        <position position="1"/>
    </location>
</feature>
<evidence type="ECO:0000313" key="1">
    <source>
        <dbReference type="EMBL" id="DBA00684.1"/>
    </source>
</evidence>
<protein>
    <submittedName>
        <fullName evidence="1">Uncharacterized protein</fullName>
    </submittedName>
</protein>
<proteinExistence type="predicted"/>
<gene>
    <name evidence="1" type="ORF">N0F65_003613</name>
</gene>
<reference evidence="1" key="2">
    <citation type="journal article" date="2023" name="Microbiol Resour">
        <title>Decontamination and Annotation of the Draft Genome Sequence of the Oomycete Lagenidium giganteum ARSEF 373.</title>
        <authorList>
            <person name="Morgan W.R."/>
            <person name="Tartar A."/>
        </authorList>
    </citation>
    <scope>NUCLEOTIDE SEQUENCE</scope>
    <source>
        <strain evidence="1">ARSEF 373</strain>
    </source>
</reference>
<reference evidence="1" key="1">
    <citation type="submission" date="2022-11" db="EMBL/GenBank/DDBJ databases">
        <authorList>
            <person name="Morgan W.R."/>
            <person name="Tartar A."/>
        </authorList>
    </citation>
    <scope>NUCLEOTIDE SEQUENCE</scope>
    <source>
        <strain evidence="1">ARSEF 373</strain>
    </source>
</reference>
<sequence>VRACSKVGEIWKTSRTALRVDDAVWQFDGRGQNSDLVVRAGQVIASAITSSSQRLQWVDRSIYLKPMHNAAQKAWIELTDDNFVDAVHSAKLNHEKRRKQTTPFKCDLGAFVRKSEQCTIRRATAQRIREAAAAIDEHIHDTPGHEAGAIARTHSFCSRAPTRRNAIRSPNDCHVSANAAFGQHEGKHGDRSRCPVGNACNYCAAQRLIKHGVAVNVRELRMILGLPNHDMLVQGIFHEFVPPTLRTEDINDVDHDDL</sequence>
<comment type="caution">
    <text evidence="1">The sequence shown here is derived from an EMBL/GenBank/DDBJ whole genome shotgun (WGS) entry which is preliminary data.</text>
</comment>
<dbReference type="AlphaFoldDB" id="A0AAV2Z3P0"/>
<accession>A0AAV2Z3P0</accession>